<dbReference type="Pfam" id="PF19458">
    <property type="entry name" value="DUF5995"/>
    <property type="match status" value="1"/>
</dbReference>
<name>A0ABY3VWA4_9MYCO</name>
<dbReference type="InterPro" id="IPR046037">
    <property type="entry name" value="DUF5995"/>
</dbReference>
<accession>A0ABY3VWA4</accession>
<evidence type="ECO:0000313" key="2">
    <source>
        <dbReference type="Proteomes" id="UP001055336"/>
    </source>
</evidence>
<protein>
    <submittedName>
        <fullName evidence="1">DUF5995 family protein</fullName>
    </submittedName>
</protein>
<dbReference type="EMBL" id="CP092488">
    <property type="protein sequence ID" value="UMB71842.1"/>
    <property type="molecule type" value="Genomic_DNA"/>
</dbReference>
<sequence>MRAIESDVPAGDGAGVFNSVYLRVTEAVQDCLTSGHFFHDDAFIADLDVRFAGYWFDAYNAASDKPKAWEPLFASRTCKAILPIQFALAGMNTHIENDLPLAVVATCAARRCTPDSPGIRDDYEKVNELLASVEAEIRRQFLNTVENSIDDHLEPVAHLVTSWDIDKARDFAWLTAQTLWELRRARTLSDIYIATLARTVGMGSRLLLTPLI</sequence>
<dbReference type="Proteomes" id="UP001055336">
    <property type="component" value="Chromosome"/>
</dbReference>
<organism evidence="1 2">
    <name type="scientific">Mycobacterium paraterrae</name>
    <dbReference type="NCBI Taxonomy" id="577492"/>
    <lineage>
        <taxon>Bacteria</taxon>
        <taxon>Bacillati</taxon>
        <taxon>Actinomycetota</taxon>
        <taxon>Actinomycetes</taxon>
        <taxon>Mycobacteriales</taxon>
        <taxon>Mycobacteriaceae</taxon>
        <taxon>Mycobacterium</taxon>
    </lineage>
</organism>
<evidence type="ECO:0000313" key="1">
    <source>
        <dbReference type="EMBL" id="UMB71842.1"/>
    </source>
</evidence>
<gene>
    <name evidence="1" type="ORF">MKK62_11830</name>
</gene>
<reference evidence="1" key="1">
    <citation type="submission" date="2022-08" db="EMBL/GenBank/DDBJ databases">
        <title>Whole genome sequencing of non-tuberculosis mycobacteria type-strains.</title>
        <authorList>
            <person name="Igarashi Y."/>
            <person name="Osugi A."/>
            <person name="Mitarai S."/>
        </authorList>
    </citation>
    <scope>NUCLEOTIDE SEQUENCE</scope>
    <source>
        <strain evidence="1">DSM 45127</strain>
    </source>
</reference>
<dbReference type="RefSeq" id="WP_240263570.1">
    <property type="nucleotide sequence ID" value="NZ_CP092488.2"/>
</dbReference>
<proteinExistence type="predicted"/>
<keyword evidence="2" id="KW-1185">Reference proteome</keyword>